<dbReference type="AlphaFoldDB" id="A0A6C0HEX1"/>
<dbReference type="EMBL" id="MN739942">
    <property type="protein sequence ID" value="QHT78920.1"/>
    <property type="molecule type" value="Genomic_DNA"/>
</dbReference>
<proteinExistence type="predicted"/>
<accession>A0A6C0HEX1</accession>
<protein>
    <recommendedName>
        <fullName evidence="2">Glycosyltransferase</fullName>
    </recommendedName>
</protein>
<name>A0A6C0HEX1_9ZZZZ</name>
<organism evidence="1">
    <name type="scientific">viral metagenome</name>
    <dbReference type="NCBI Taxonomy" id="1070528"/>
    <lineage>
        <taxon>unclassified sequences</taxon>
        <taxon>metagenomes</taxon>
        <taxon>organismal metagenomes</taxon>
    </lineage>
</organism>
<sequence>MPPLKLFNLDLHISVIEDCKSICRKLYGDAIEITNWSISDHNWVFNKKNVNVDIITQETWTDIDLKMIKAFQQRYDSFLETFDGFIVTHTPVFTMLFEKYNKPILCINTCRYDQPFCWSNDTLMRDELNLALVRMVERKQLVIVSNNSGDFFYLLEGTHIQSTLLPSLCQYTESSHKPTKSTFTVSGDRTLFPESQILVEKPQKGYSWQELFSYKGIVHCPYEMSTMSIFEQYWAGVPLFFPTKRFYKQCIIEAKMDFISIYSNNDLYVGTEEEIDNWLEKADFYIYPYLYYYDSFEECIQMLETFEDINKDQRLQWLDENKTIILDRWKKLLDTLLFEA</sequence>
<evidence type="ECO:0000313" key="1">
    <source>
        <dbReference type="EMBL" id="QHT78920.1"/>
    </source>
</evidence>
<evidence type="ECO:0008006" key="2">
    <source>
        <dbReference type="Google" id="ProtNLM"/>
    </source>
</evidence>
<reference evidence="1" key="1">
    <citation type="journal article" date="2020" name="Nature">
        <title>Giant virus diversity and host interactions through global metagenomics.</title>
        <authorList>
            <person name="Schulz F."/>
            <person name="Roux S."/>
            <person name="Paez-Espino D."/>
            <person name="Jungbluth S."/>
            <person name="Walsh D.A."/>
            <person name="Denef V.J."/>
            <person name="McMahon K.D."/>
            <person name="Konstantinidis K.T."/>
            <person name="Eloe-Fadrosh E.A."/>
            <person name="Kyrpides N.C."/>
            <person name="Woyke T."/>
        </authorList>
    </citation>
    <scope>NUCLEOTIDE SEQUENCE</scope>
    <source>
        <strain evidence="1">GVMAG-M-3300023179-97</strain>
    </source>
</reference>